<keyword evidence="3" id="KW-0472">Membrane</keyword>
<dbReference type="Pfam" id="PF02321">
    <property type="entry name" value="OEP"/>
    <property type="match status" value="2"/>
</dbReference>
<dbReference type="PROSITE" id="PS51257">
    <property type="entry name" value="PROKAR_LIPOPROTEIN"/>
    <property type="match status" value="1"/>
</dbReference>
<evidence type="ECO:0000313" key="4">
    <source>
        <dbReference type="EMBL" id="CQI88802.1"/>
    </source>
</evidence>
<keyword evidence="3" id="KW-0813">Transport</keyword>
<accession>A0A0U1HQM0</accession>
<sequence>MKTFAVPMARRARVSQTCTVMGFCMLLAGCATESLDLAPASYSEPWTADAGASTGSRNFSVPANPAVAELPPAPVIKSEHLYSLPELIDIAQNQNPDTRIAWQQARQAALAVGMGEAIFLPIISASVIGGYQSTSTPLPYAIGSERDLKTSGSEVVPALALQWLIFDFGQRSALLEAAKHTSYAANVTFNGMHQKLIYDVTRTYFQYGAAQTQRQIAEQTLKNSLKIQDAAEERRKNGIATTVEVALAQQQVAQSELRRVMTKGTERDAYQALLGAMGVSPTLTIQVGYAEDRALPDVASPPTEKMIRLALSQRPDVLASYAAVKAATAGVKAVEADFLPKVYLAGAVAGGDGHFDIQGLPGISPQTSSSNILLGVSVPLYDGGIRAARVKEAESRAAAAAEGFKKTQELAVREIVVAADTLRSALESNQAALNLVKTSFIAYDGALESYRNGVGTITVANEAANGLLNAQQMSTDAHAASLVAAANLAFVMGKMTNSAEQQYSVQ</sequence>
<dbReference type="PANTHER" id="PTHR30203:SF29">
    <property type="entry name" value="PROTEIN CYAE"/>
    <property type="match status" value="1"/>
</dbReference>
<dbReference type="OrthoDB" id="5296315at2"/>
<dbReference type="Gene3D" id="1.20.1600.10">
    <property type="entry name" value="Outer membrane efflux proteins (OEP)"/>
    <property type="match status" value="1"/>
</dbReference>
<evidence type="ECO:0000256" key="1">
    <source>
        <dbReference type="ARBA" id="ARBA00004459"/>
    </source>
</evidence>
<keyword evidence="3" id="KW-0998">Cell outer membrane</keyword>
<dbReference type="GO" id="GO:0009279">
    <property type="term" value="C:cell outer membrane"/>
    <property type="evidence" value="ECO:0007669"/>
    <property type="project" value="UniProtKB-SubCell"/>
</dbReference>
<dbReference type="GO" id="GO:0031640">
    <property type="term" value="P:killing of cells of another organism"/>
    <property type="evidence" value="ECO:0007669"/>
    <property type="project" value="UniProtKB-KW"/>
</dbReference>
<reference evidence="4 5" key="1">
    <citation type="submission" date="2015-03" db="EMBL/GenBank/DDBJ databases">
        <authorList>
            <person name="Murphy D."/>
        </authorList>
    </citation>
    <scope>NUCLEOTIDE SEQUENCE [LARGE SCALE GENOMIC DNA]</scope>
    <source>
        <strain evidence="4 5">68/02</strain>
    </source>
</reference>
<organism evidence="4 5">
    <name type="scientific">Yersinia rohdei</name>
    <dbReference type="NCBI Taxonomy" id="29485"/>
    <lineage>
        <taxon>Bacteria</taxon>
        <taxon>Pseudomonadati</taxon>
        <taxon>Pseudomonadota</taxon>
        <taxon>Gammaproteobacteria</taxon>
        <taxon>Enterobacterales</taxon>
        <taxon>Yersiniaceae</taxon>
        <taxon>Yersinia</taxon>
    </lineage>
</organism>
<name>A0A0U1HQM0_YERRO</name>
<dbReference type="InterPro" id="IPR010131">
    <property type="entry name" value="MdtP/NodT-like"/>
</dbReference>
<dbReference type="AlphaFoldDB" id="A0A0U1HQM0"/>
<comment type="function">
    <text evidence="3">CyaE is necessary for transport of calmodulin-sensitive adenylate cyclase-hemolysin (cyclolysin).</text>
</comment>
<dbReference type="GO" id="GO:0015562">
    <property type="term" value="F:efflux transmembrane transporter activity"/>
    <property type="evidence" value="ECO:0007669"/>
    <property type="project" value="InterPro"/>
</dbReference>
<comment type="subcellular location">
    <subcellularLocation>
        <location evidence="1">Cell outer membrane</location>
        <topology evidence="1">Lipid-anchor</topology>
    </subcellularLocation>
    <subcellularLocation>
        <location evidence="3">Cell outer membrane</location>
        <topology evidence="3">Peripheral membrane protein</topology>
    </subcellularLocation>
</comment>
<evidence type="ECO:0000256" key="3">
    <source>
        <dbReference type="PIRNR" id="PIRNR001892"/>
    </source>
</evidence>
<gene>
    <name evidence="4" type="primary">ttgC</name>
    <name evidence="4" type="ORF">ERS008555_01152</name>
</gene>
<dbReference type="RefSeq" id="WP_049616066.1">
    <property type="nucleotide sequence ID" value="NZ_CABIHW010000014.1"/>
</dbReference>
<dbReference type="PIRSF" id="PIRSF001892">
    <property type="entry name" value="CyaE"/>
    <property type="match status" value="1"/>
</dbReference>
<dbReference type="Proteomes" id="UP000042054">
    <property type="component" value="Unassembled WGS sequence"/>
</dbReference>
<proteinExistence type="inferred from homology"/>
<evidence type="ECO:0000313" key="5">
    <source>
        <dbReference type="Proteomes" id="UP000042054"/>
    </source>
</evidence>
<dbReference type="SUPFAM" id="SSF56954">
    <property type="entry name" value="Outer membrane efflux proteins (OEP)"/>
    <property type="match status" value="1"/>
</dbReference>
<dbReference type="EMBL" id="CTKE01000005">
    <property type="protein sequence ID" value="CQI88802.1"/>
    <property type="molecule type" value="Genomic_DNA"/>
</dbReference>
<protein>
    <recommendedName>
        <fullName evidence="3">Protein CyaE</fullName>
    </recommendedName>
</protein>
<keyword evidence="3" id="KW-0354">Hemolysis</keyword>
<keyword evidence="3" id="KW-0204">Cytolysis</keyword>
<dbReference type="InterPro" id="IPR003423">
    <property type="entry name" value="OMP_efflux"/>
</dbReference>
<comment type="similarity">
    <text evidence="2 3">Belongs to the outer membrane factor (OMF) (TC 1.B.17) family.</text>
</comment>
<dbReference type="InterPro" id="IPR028351">
    <property type="entry name" value="CyaE"/>
</dbReference>
<dbReference type="STRING" id="29485.CH64_1917"/>
<evidence type="ECO:0000256" key="2">
    <source>
        <dbReference type="ARBA" id="ARBA00007613"/>
    </source>
</evidence>
<dbReference type="PANTHER" id="PTHR30203">
    <property type="entry name" value="OUTER MEMBRANE CATION EFFLUX PROTEIN"/>
    <property type="match status" value="1"/>
</dbReference>